<dbReference type="Proteomes" id="UP000671995">
    <property type="component" value="Chromosome"/>
</dbReference>
<feature type="chain" id="PRO_5037745064" description="Lipoprotein" evidence="2">
    <location>
        <begin position="23"/>
        <end position="483"/>
    </location>
</feature>
<accession>A0A975ICX0</accession>
<sequence>MKKCMSIISALLAVILISCASAPDQATADQKAIDEGVKAWNSREPEAAATYWNMIEDGKLQKQYLNYIDLYKAGVEALDSTDSIKATNEAKLLAACNTALDKFSALDPALNLSQSIRDKGVALSAKRLDALVASGKLTAARKLYDSTVKVYGTSDDLVNAHKEIDVVSAVYSRQNALKPEADKARADQPFEDKIAAYDSAIASYAKAEKDLDATAASAGVAKTAGVSVNIRNFKKLRQDLAIERASTIRERAYEYKTKIDEEFARTPDNGGDSGKMSLEAILAHYQSVQTNIETTYQDLLGFAAKYPNDIGQDILDDINAQKKDLEAKIAQVNSEIRTAQEIASRGKVVMPLMIGLFNPDPRSTAESQRSRPAKFSAKNAKGDEYWWGMVSIPRGTMNDLVITLKDNRTVRVFAENTKSGRLIERNNMKDLINRSAKVGNSWPVLNAGNQLTTNKYFFEIQKGKTNEYEGEVVVYSSFIVRMR</sequence>
<name>A0A975ICX0_9SPIR</name>
<dbReference type="EMBL" id="CP054257">
    <property type="protein sequence ID" value="QTQ12237.1"/>
    <property type="molecule type" value="Genomic_DNA"/>
</dbReference>
<feature type="coiled-coil region" evidence="1">
    <location>
        <begin position="315"/>
        <end position="342"/>
    </location>
</feature>
<reference evidence="3" key="2">
    <citation type="journal article" date="2021" name="Microbiol. Resour. Announc.">
        <title>Complete Genome Sequences of Three Human Oral Treponema parvum Isolates.</title>
        <authorList>
            <person name="Zeng H."/>
            <person name="Watt R.M."/>
        </authorList>
    </citation>
    <scope>NUCLEOTIDE SEQUENCE</scope>
    <source>
        <strain evidence="3">ATCC 700773</strain>
    </source>
</reference>
<dbReference type="RefSeq" id="WP_210116952.1">
    <property type="nucleotide sequence ID" value="NZ_CP054257.1"/>
</dbReference>
<dbReference type="AlphaFoldDB" id="A0A975ICX0"/>
<evidence type="ECO:0000256" key="2">
    <source>
        <dbReference type="SAM" id="SignalP"/>
    </source>
</evidence>
<gene>
    <name evidence="3" type="ORF">HRI96_08525</name>
</gene>
<organism evidence="3 4">
    <name type="scientific">Treponema parvum</name>
    <dbReference type="NCBI Taxonomy" id="138851"/>
    <lineage>
        <taxon>Bacteria</taxon>
        <taxon>Pseudomonadati</taxon>
        <taxon>Spirochaetota</taxon>
        <taxon>Spirochaetia</taxon>
        <taxon>Spirochaetales</taxon>
        <taxon>Treponemataceae</taxon>
        <taxon>Treponema</taxon>
    </lineage>
</organism>
<proteinExistence type="predicted"/>
<evidence type="ECO:0000256" key="1">
    <source>
        <dbReference type="SAM" id="Coils"/>
    </source>
</evidence>
<keyword evidence="1" id="KW-0175">Coiled coil</keyword>
<evidence type="ECO:0000313" key="3">
    <source>
        <dbReference type="EMBL" id="QTQ12237.1"/>
    </source>
</evidence>
<dbReference type="PROSITE" id="PS51257">
    <property type="entry name" value="PROKAR_LIPOPROTEIN"/>
    <property type="match status" value="1"/>
</dbReference>
<keyword evidence="2" id="KW-0732">Signal</keyword>
<evidence type="ECO:0008006" key="5">
    <source>
        <dbReference type="Google" id="ProtNLM"/>
    </source>
</evidence>
<evidence type="ECO:0000313" key="4">
    <source>
        <dbReference type="Proteomes" id="UP000671995"/>
    </source>
</evidence>
<protein>
    <recommendedName>
        <fullName evidence="5">Lipoprotein</fullName>
    </recommendedName>
</protein>
<feature type="signal peptide" evidence="2">
    <location>
        <begin position="1"/>
        <end position="22"/>
    </location>
</feature>
<reference evidence="3" key="1">
    <citation type="submission" date="2020-05" db="EMBL/GenBank/DDBJ databases">
        <authorList>
            <person name="Zeng H."/>
            <person name="Chan Y.K."/>
            <person name="Watt R.M."/>
        </authorList>
    </citation>
    <scope>NUCLEOTIDE SEQUENCE</scope>
    <source>
        <strain evidence="3">ATCC 700773</strain>
    </source>
</reference>